<reference evidence="8 9" key="1">
    <citation type="submission" date="2016-10" db="EMBL/GenBank/DDBJ databases">
        <authorList>
            <person name="de Groot N.N."/>
        </authorList>
    </citation>
    <scope>NUCLEOTIDE SEQUENCE [LARGE SCALE GENOMIC DNA]</scope>
    <source>
        <strain evidence="8 9">CGMCC 4.7037</strain>
    </source>
</reference>
<dbReference type="Gene3D" id="3.30.420.40">
    <property type="match status" value="2"/>
</dbReference>
<dbReference type="InterPro" id="IPR004372">
    <property type="entry name" value="Ac/propionate_kinase"/>
</dbReference>
<dbReference type="EMBL" id="FNVT01000026">
    <property type="protein sequence ID" value="SEH02434.1"/>
    <property type="molecule type" value="Genomic_DNA"/>
</dbReference>
<dbReference type="OrthoDB" id="9802453at2"/>
<dbReference type="PROSITE" id="PS01076">
    <property type="entry name" value="ACETATE_KINASE_2"/>
    <property type="match status" value="1"/>
</dbReference>
<dbReference type="GO" id="GO:0008776">
    <property type="term" value="F:acetate kinase activity"/>
    <property type="evidence" value="ECO:0007669"/>
    <property type="project" value="UniProtKB-UniRule"/>
</dbReference>
<keyword evidence="6" id="KW-0963">Cytoplasm</keyword>
<name>A0A1H6F0G5_9ACTN</name>
<dbReference type="NCBIfam" id="TIGR00016">
    <property type="entry name" value="ackA"/>
    <property type="match status" value="1"/>
</dbReference>
<dbReference type="EC" id="2.7.2.1" evidence="6"/>
<evidence type="ECO:0000256" key="6">
    <source>
        <dbReference type="HAMAP-Rule" id="MF_00020"/>
    </source>
</evidence>
<keyword evidence="2 6" id="KW-0808">Transferase</keyword>
<keyword evidence="6" id="KW-0460">Magnesium</keyword>
<dbReference type="SUPFAM" id="SSF53067">
    <property type="entry name" value="Actin-like ATPase domain"/>
    <property type="match status" value="2"/>
</dbReference>
<dbReference type="GO" id="GO:0006085">
    <property type="term" value="P:acetyl-CoA biosynthetic process"/>
    <property type="evidence" value="ECO:0007669"/>
    <property type="project" value="UniProtKB-UniRule"/>
</dbReference>
<proteinExistence type="inferred from homology"/>
<comment type="catalytic activity">
    <reaction evidence="6">
        <text>acetate + ATP = acetyl phosphate + ADP</text>
        <dbReference type="Rhea" id="RHEA:11352"/>
        <dbReference type="ChEBI" id="CHEBI:22191"/>
        <dbReference type="ChEBI" id="CHEBI:30089"/>
        <dbReference type="ChEBI" id="CHEBI:30616"/>
        <dbReference type="ChEBI" id="CHEBI:456216"/>
        <dbReference type="EC" id="2.7.2.1"/>
    </reaction>
</comment>
<dbReference type="Pfam" id="PF00871">
    <property type="entry name" value="Acetate_kinase"/>
    <property type="match status" value="1"/>
</dbReference>
<evidence type="ECO:0000256" key="2">
    <source>
        <dbReference type="ARBA" id="ARBA00022679"/>
    </source>
</evidence>
<organism evidence="8 9">
    <name type="scientific">Nonomuraea solani</name>
    <dbReference type="NCBI Taxonomy" id="1144553"/>
    <lineage>
        <taxon>Bacteria</taxon>
        <taxon>Bacillati</taxon>
        <taxon>Actinomycetota</taxon>
        <taxon>Actinomycetes</taxon>
        <taxon>Streptosporangiales</taxon>
        <taxon>Streptosporangiaceae</taxon>
        <taxon>Nonomuraea</taxon>
    </lineage>
</organism>
<evidence type="ECO:0000313" key="9">
    <source>
        <dbReference type="Proteomes" id="UP000236732"/>
    </source>
</evidence>
<dbReference type="InterPro" id="IPR000890">
    <property type="entry name" value="Aliphatic_acid_kin_short-chain"/>
</dbReference>
<keyword evidence="3 6" id="KW-0547">Nucleotide-binding</keyword>
<comment type="subunit">
    <text evidence="6">Homodimer.</text>
</comment>
<comment type="similarity">
    <text evidence="1 6 7">Belongs to the acetokinase family.</text>
</comment>
<dbReference type="Proteomes" id="UP000236732">
    <property type="component" value="Unassembled WGS sequence"/>
</dbReference>
<evidence type="ECO:0000256" key="5">
    <source>
        <dbReference type="ARBA" id="ARBA00022840"/>
    </source>
</evidence>
<keyword evidence="6" id="KW-0479">Metal-binding</keyword>
<keyword evidence="4 6" id="KW-0418">Kinase</keyword>
<evidence type="ECO:0000256" key="1">
    <source>
        <dbReference type="ARBA" id="ARBA00008748"/>
    </source>
</evidence>
<dbReference type="GO" id="GO:0005737">
    <property type="term" value="C:cytoplasm"/>
    <property type="evidence" value="ECO:0007669"/>
    <property type="project" value="UniProtKB-SubCell"/>
</dbReference>
<keyword evidence="9" id="KW-1185">Reference proteome</keyword>
<dbReference type="GO" id="GO:0000287">
    <property type="term" value="F:magnesium ion binding"/>
    <property type="evidence" value="ECO:0007669"/>
    <property type="project" value="UniProtKB-UniRule"/>
</dbReference>
<comment type="pathway">
    <text evidence="6">Metabolic intermediate biosynthesis; acetyl-CoA biosynthesis; acetyl-CoA from acetate: step 1/2.</text>
</comment>
<feature type="binding site" evidence="6">
    <location>
        <position position="380"/>
    </location>
    <ligand>
        <name>Mg(2+)</name>
        <dbReference type="ChEBI" id="CHEBI:18420"/>
    </ligand>
</feature>
<keyword evidence="5 6" id="KW-0067">ATP-binding</keyword>
<dbReference type="PIRSF" id="PIRSF000722">
    <property type="entry name" value="Acetate_prop_kin"/>
    <property type="match status" value="1"/>
</dbReference>
<feature type="binding site" evidence="6">
    <location>
        <position position="90"/>
    </location>
    <ligand>
        <name>substrate</name>
    </ligand>
</feature>
<protein>
    <recommendedName>
        <fullName evidence="6">Acetate kinase</fullName>
        <ecNumber evidence="6">2.7.2.1</ecNumber>
    </recommendedName>
    <alternativeName>
        <fullName evidence="6">Acetokinase</fullName>
    </alternativeName>
</protein>
<comment type="subcellular location">
    <subcellularLocation>
        <location evidence="6">Cytoplasm</location>
    </subcellularLocation>
</comment>
<dbReference type="CDD" id="cd24010">
    <property type="entry name" value="ASKHA_NBD_AcK_PK"/>
    <property type="match status" value="1"/>
</dbReference>
<dbReference type="GO" id="GO:0006083">
    <property type="term" value="P:acetate metabolic process"/>
    <property type="evidence" value="ECO:0007669"/>
    <property type="project" value="TreeGrafter"/>
</dbReference>
<evidence type="ECO:0000256" key="3">
    <source>
        <dbReference type="ARBA" id="ARBA00022741"/>
    </source>
</evidence>
<feature type="binding site" evidence="6">
    <location>
        <begin position="281"/>
        <end position="283"/>
    </location>
    <ligand>
        <name>ATP</name>
        <dbReference type="ChEBI" id="CHEBI:30616"/>
    </ligand>
</feature>
<dbReference type="HAMAP" id="MF_00020">
    <property type="entry name" value="Acetate_kinase"/>
    <property type="match status" value="1"/>
</dbReference>
<dbReference type="PANTHER" id="PTHR21060:SF15">
    <property type="entry name" value="ACETATE KINASE-RELATED"/>
    <property type="match status" value="1"/>
</dbReference>
<dbReference type="AlphaFoldDB" id="A0A1H6F0G5"/>
<evidence type="ECO:0000256" key="4">
    <source>
        <dbReference type="ARBA" id="ARBA00022777"/>
    </source>
</evidence>
<feature type="binding site" evidence="6">
    <location>
        <begin position="207"/>
        <end position="211"/>
    </location>
    <ligand>
        <name>ATP</name>
        <dbReference type="ChEBI" id="CHEBI:30616"/>
    </ligand>
</feature>
<dbReference type="UniPathway" id="UPA00340">
    <property type="reaction ID" value="UER00458"/>
</dbReference>
<gene>
    <name evidence="6" type="primary">ackA</name>
    <name evidence="8" type="ORF">SAMN05444920_12692</name>
</gene>
<feature type="site" description="Transition state stabilizer" evidence="6">
    <location>
        <position position="240"/>
    </location>
</feature>
<sequence length="404" mass="42892">MDMADRVLVLNTGSSSIKYELVDPHTRARSAKGLIERIGQEQGRLTHHSGNGSPYVRDRPFPSHEEGLDAMMGAFAAVGPRLEPVAVGHRVVHGGTRFTEAVLVDDEVIAAIEELAPLAALHNPVNLTGIRLARKVFPEVPQVAVFDTAFHRTLPPEAYTYAVPSDWREQFGVRRYGFHGTSCAYVSRRAAAVLGRDLAELNLIVLHLGNGASATAISGGRSVDTSMGLTPLEGLVMGTRSGDVDPALAGYLARAGALDAQQVEYALTHQGGLLALTGSSDMRAVRARDDEEAKLALEIYARRIRKYVGAYYALLGRVDAIVFTGGVGEHDAATRAASLTGLDRLGIALDPALNETDSAGERAVSPAGAGVPVLVIPTDEEQEIARQTLARLASPPLPSSIGRS</sequence>
<feature type="active site" description="Proton donor/acceptor" evidence="6">
    <location>
        <position position="147"/>
    </location>
</feature>
<dbReference type="GO" id="GO:0005524">
    <property type="term" value="F:ATP binding"/>
    <property type="evidence" value="ECO:0007669"/>
    <property type="project" value="UniProtKB-KW"/>
</dbReference>
<feature type="binding site" evidence="6">
    <location>
        <position position="11"/>
    </location>
    <ligand>
        <name>Mg(2+)</name>
        <dbReference type="ChEBI" id="CHEBI:18420"/>
    </ligand>
</feature>
<evidence type="ECO:0000313" key="8">
    <source>
        <dbReference type="EMBL" id="SEH02434.1"/>
    </source>
</evidence>
<accession>A0A1H6F0G5</accession>
<dbReference type="InterPro" id="IPR023865">
    <property type="entry name" value="Aliphatic_acid_kinase_CS"/>
</dbReference>
<feature type="binding site" evidence="6">
    <location>
        <position position="18"/>
    </location>
    <ligand>
        <name>ATP</name>
        <dbReference type="ChEBI" id="CHEBI:30616"/>
    </ligand>
</feature>
<dbReference type="PROSITE" id="PS01075">
    <property type="entry name" value="ACETATE_KINASE_1"/>
    <property type="match status" value="1"/>
</dbReference>
<feature type="binding site" evidence="6">
    <location>
        <begin position="326"/>
        <end position="330"/>
    </location>
    <ligand>
        <name>ATP</name>
        <dbReference type="ChEBI" id="CHEBI:30616"/>
    </ligand>
</feature>
<feature type="site" description="Transition state stabilizer" evidence="6">
    <location>
        <position position="179"/>
    </location>
</feature>
<dbReference type="PANTHER" id="PTHR21060">
    <property type="entry name" value="ACETATE KINASE"/>
    <property type="match status" value="1"/>
</dbReference>
<evidence type="ECO:0000256" key="7">
    <source>
        <dbReference type="RuleBase" id="RU003835"/>
    </source>
</evidence>
<dbReference type="InterPro" id="IPR043129">
    <property type="entry name" value="ATPase_NBD"/>
</dbReference>
<comment type="function">
    <text evidence="6">Catalyzes the formation of acetyl phosphate from acetate and ATP. Can also catalyze the reverse reaction.</text>
</comment>
<dbReference type="PRINTS" id="PR00471">
    <property type="entry name" value="ACETATEKNASE"/>
</dbReference>
<comment type="cofactor">
    <cofactor evidence="6">
        <name>Mg(2+)</name>
        <dbReference type="ChEBI" id="CHEBI:18420"/>
    </cofactor>
    <cofactor evidence="6">
        <name>Mn(2+)</name>
        <dbReference type="ChEBI" id="CHEBI:29035"/>
    </cofactor>
    <text evidence="6">Mg(2+). Can also accept Mn(2+).</text>
</comment>